<evidence type="ECO:0000313" key="5">
    <source>
        <dbReference type="EMBL" id="MDT0464952.1"/>
    </source>
</evidence>
<evidence type="ECO:0000256" key="2">
    <source>
        <dbReference type="ARBA" id="ARBA00023015"/>
    </source>
</evidence>
<dbReference type="SUPFAM" id="SSF46894">
    <property type="entry name" value="C-terminal effector domain of the bipartite response regulators"/>
    <property type="match status" value="1"/>
</dbReference>
<name>A0ABU2TVV6_9ACTN</name>
<dbReference type="InterPro" id="IPR011990">
    <property type="entry name" value="TPR-like_helical_dom_sf"/>
</dbReference>
<keyword evidence="6" id="KW-1185">Reference proteome</keyword>
<proteinExistence type="predicted"/>
<reference evidence="6" key="1">
    <citation type="submission" date="2023-07" db="EMBL/GenBank/DDBJ databases">
        <title>30 novel species of actinomycetes from the DSMZ collection.</title>
        <authorList>
            <person name="Nouioui I."/>
        </authorList>
    </citation>
    <scope>NUCLEOTIDE SEQUENCE [LARGE SCALE GENOMIC DNA]</scope>
    <source>
        <strain evidence="6">DSM 41699</strain>
    </source>
</reference>
<dbReference type="InterPro" id="IPR051677">
    <property type="entry name" value="AfsR-DnrI-RedD_regulator"/>
</dbReference>
<keyword evidence="1" id="KW-0902">Two-component regulatory system</keyword>
<evidence type="ECO:0000259" key="4">
    <source>
        <dbReference type="SMART" id="SM01043"/>
    </source>
</evidence>
<dbReference type="SMART" id="SM01043">
    <property type="entry name" value="BTAD"/>
    <property type="match status" value="1"/>
</dbReference>
<comment type="caution">
    <text evidence="5">The sequence shown here is derived from an EMBL/GenBank/DDBJ whole genome shotgun (WGS) entry which is preliminary data.</text>
</comment>
<keyword evidence="3" id="KW-0804">Transcription</keyword>
<protein>
    <submittedName>
        <fullName evidence="5">BTAD domain-containing putative transcriptional regulator</fullName>
    </submittedName>
</protein>
<evidence type="ECO:0000256" key="3">
    <source>
        <dbReference type="ARBA" id="ARBA00023163"/>
    </source>
</evidence>
<dbReference type="Pfam" id="PF03704">
    <property type="entry name" value="BTAD"/>
    <property type="match status" value="1"/>
</dbReference>
<dbReference type="SUPFAM" id="SSF48452">
    <property type="entry name" value="TPR-like"/>
    <property type="match status" value="1"/>
</dbReference>
<dbReference type="Proteomes" id="UP001183809">
    <property type="component" value="Unassembled WGS sequence"/>
</dbReference>
<sequence>MLDRHPVLVVAASAGSGKTTAVVQAAQECSGPVAWVSLLGAPGTVDSHTGGETLARLLAAAVEPQVPNAVTALTDVRARELPASGLGTLLARMLAGTDLVLVIDGVERTRESTGAQRLLGALVESLPSGPRLVLISRTDLPGGLGGLGDVHRVAFLEDRDLAFDIAEATEALRRMDRDDDPHRSVDAMRGWVTGVIHDWWGDDASASAVQHDRLAAELLLELTPAEATLLVRTSLLKNGVTPEQANALGLASADRTMAALRGRRLPLAWSPDGSSMVALPRFRDHLRREIGRLDDTSLRELRHGYARLLQGSGRHEDAVAELLMCGDTDSARRAAERALPDVLGRLDLATAESWLDRMRPAPRPLAPNLAAAGLRVAFGLEQCWRGVQLTDHHGRRWWSGLARQPGGAEDLALLAWCLWHVGRIDDTRDILSVMPPGHPRDIVAALLALADNDTVQLPTDHRDRLSGPLEAMAMRIAYMAGQLQQLQDAGAPGAWRRAAGAPWTVAALRAEGRISEAEEAYASFGDGPRPAWLEAIDAAELMADLGRREEAWAALLAGRRRIAATGSRLYEILSLLLEAKMALRLDHDLPRAARALAQAERRGCARYAFTEELADTWRGLRLLQAGRDADAVAHLAAAVTGMRTGGRHLELPAAAVYLSEALWRTGDDDGADEAADLALQVASGQGSRHLLLQALEDMPSVAARRADAEPAHGSRWHDLVSALSTPVPVTRRGQTLLRVEDFGPVRLVADGREIHPRLAKSVELLAYLMSRPTSAARRQVLLEALFPGRSDATGRSYLRQAVYRLREVLPDGLSLLQDGDVYRLAPASAVVSASGTFRRLLAEAARQDGEHRWDTLRRALAIAERGAYFDSLSTYWLDTQRGELDAVLLQARVDAATVALHIGRVREARRLARVVLDRDPYREQAWRLALHAAEAVGSDDELLDLYRGYLRVMNELGVPPSADLKRLVDRLRR</sequence>
<organism evidence="5 6">
    <name type="scientific">Streptomyces gibsoniae</name>
    <dbReference type="NCBI Taxonomy" id="3075529"/>
    <lineage>
        <taxon>Bacteria</taxon>
        <taxon>Bacillati</taxon>
        <taxon>Actinomycetota</taxon>
        <taxon>Actinomycetes</taxon>
        <taxon>Kitasatosporales</taxon>
        <taxon>Streptomycetaceae</taxon>
        <taxon>Streptomyces</taxon>
    </lineage>
</organism>
<dbReference type="PANTHER" id="PTHR35807">
    <property type="entry name" value="TRANSCRIPTIONAL REGULATOR REDD-RELATED"/>
    <property type="match status" value="1"/>
</dbReference>
<dbReference type="RefSeq" id="WP_311696432.1">
    <property type="nucleotide sequence ID" value="NZ_JAVREY010000019.1"/>
</dbReference>
<dbReference type="InterPro" id="IPR005158">
    <property type="entry name" value="BTAD"/>
</dbReference>
<dbReference type="EMBL" id="JAVREY010000019">
    <property type="protein sequence ID" value="MDT0464952.1"/>
    <property type="molecule type" value="Genomic_DNA"/>
</dbReference>
<dbReference type="InterPro" id="IPR016032">
    <property type="entry name" value="Sig_transdc_resp-reg_C-effctor"/>
</dbReference>
<keyword evidence="2" id="KW-0805">Transcription regulation</keyword>
<dbReference type="Gene3D" id="1.25.40.10">
    <property type="entry name" value="Tetratricopeptide repeat domain"/>
    <property type="match status" value="1"/>
</dbReference>
<evidence type="ECO:0000313" key="6">
    <source>
        <dbReference type="Proteomes" id="UP001183809"/>
    </source>
</evidence>
<dbReference type="InterPro" id="IPR036388">
    <property type="entry name" value="WH-like_DNA-bd_sf"/>
</dbReference>
<dbReference type="PANTHER" id="PTHR35807:SF1">
    <property type="entry name" value="TRANSCRIPTIONAL REGULATOR REDD"/>
    <property type="match status" value="1"/>
</dbReference>
<evidence type="ECO:0000256" key="1">
    <source>
        <dbReference type="ARBA" id="ARBA00023012"/>
    </source>
</evidence>
<dbReference type="Gene3D" id="1.10.10.10">
    <property type="entry name" value="Winged helix-like DNA-binding domain superfamily/Winged helix DNA-binding domain"/>
    <property type="match status" value="1"/>
</dbReference>
<gene>
    <name evidence="5" type="ORF">RM764_18390</name>
</gene>
<feature type="domain" description="Bacterial transcriptional activator" evidence="4">
    <location>
        <begin position="834"/>
        <end position="972"/>
    </location>
</feature>
<accession>A0ABU2TVV6</accession>